<feature type="region of interest" description="Disordered" evidence="2">
    <location>
        <begin position="28"/>
        <end position="133"/>
    </location>
</feature>
<dbReference type="SUPFAM" id="SSF53850">
    <property type="entry name" value="Periplasmic binding protein-like II"/>
    <property type="match status" value="1"/>
</dbReference>
<keyword evidence="4" id="KW-1185">Reference proteome</keyword>
<dbReference type="InterPro" id="IPR005770">
    <property type="entry name" value="PhnD"/>
</dbReference>
<name>A0A8J7R709_9EURY</name>
<sequence length="409" mass="44124">MVDHTGRRHESSSRRRFLLAGGAAAITGLAGCSGGSGSTGGDGGSGGDGASSSTNSASGDGGSGESGDPLLADASEFDPESPNWEENNYLSTPLIDAGYERGSRTDLESMGSREVDEVPHGEPVQETPDDESEWLEPDTLVFTESPSEDVQGRYEEDFQAVFDRIEEETGLPVEYNRVNSYAASVEAMRSERAHIANFSTGTTCFAVNLAGAVPFTAGIAPDGSFGYRLFATTRADADGIQSVEDFANDDVRMAHAEPASNSGHQAPSALFDQYFDVTAGEDYEINFSGGHSQTTRGIAAGDYDAGPICSTCFLDTVEADSNLSFDEFKVVWASNPFPNGPVAYRYNLHPDIQEGIRNAWLDSDFAGTAYAERTGYEEYVPIEYRRHWYDIMVIQRYNDVEYTQGALSE</sequence>
<dbReference type="InterPro" id="IPR006311">
    <property type="entry name" value="TAT_signal"/>
</dbReference>
<dbReference type="PROSITE" id="PS51257">
    <property type="entry name" value="PROKAR_LIPOPROTEIN"/>
    <property type="match status" value="1"/>
</dbReference>
<evidence type="ECO:0000313" key="4">
    <source>
        <dbReference type="Proteomes" id="UP000770586"/>
    </source>
</evidence>
<dbReference type="GO" id="GO:0055085">
    <property type="term" value="P:transmembrane transport"/>
    <property type="evidence" value="ECO:0007669"/>
    <property type="project" value="InterPro"/>
</dbReference>
<dbReference type="EMBL" id="JAGGKE010000003">
    <property type="protein sequence ID" value="MBP1901409.1"/>
    <property type="molecule type" value="Genomic_DNA"/>
</dbReference>
<dbReference type="Pfam" id="PF12974">
    <property type="entry name" value="Phosphonate-bd"/>
    <property type="match status" value="1"/>
</dbReference>
<feature type="compositionally biased region" description="Basic and acidic residues" evidence="2">
    <location>
        <begin position="98"/>
        <end position="120"/>
    </location>
</feature>
<keyword evidence="1" id="KW-0732">Signal</keyword>
<evidence type="ECO:0000256" key="1">
    <source>
        <dbReference type="ARBA" id="ARBA00022729"/>
    </source>
</evidence>
<evidence type="ECO:0000256" key="2">
    <source>
        <dbReference type="SAM" id="MobiDB-lite"/>
    </source>
</evidence>
<feature type="compositionally biased region" description="Gly residues" evidence="2">
    <location>
        <begin position="31"/>
        <end position="49"/>
    </location>
</feature>
<dbReference type="Gene3D" id="3.40.190.10">
    <property type="entry name" value="Periplasmic binding protein-like II"/>
    <property type="match status" value="2"/>
</dbReference>
<dbReference type="RefSeq" id="WP_245203202.1">
    <property type="nucleotide sequence ID" value="NZ_BAAADX010000006.1"/>
</dbReference>
<protein>
    <submittedName>
        <fullName evidence="3">Phosphonate transport system substrate-binding protein</fullName>
    </submittedName>
</protein>
<dbReference type="Proteomes" id="UP000770586">
    <property type="component" value="Unassembled WGS sequence"/>
</dbReference>
<gene>
    <name evidence="3" type="ORF">J2744_001079</name>
</gene>
<dbReference type="PROSITE" id="PS51318">
    <property type="entry name" value="TAT"/>
    <property type="match status" value="1"/>
</dbReference>
<dbReference type="AlphaFoldDB" id="A0A8J7R709"/>
<dbReference type="GO" id="GO:0043190">
    <property type="term" value="C:ATP-binding cassette (ABC) transporter complex"/>
    <property type="evidence" value="ECO:0007669"/>
    <property type="project" value="InterPro"/>
</dbReference>
<proteinExistence type="predicted"/>
<evidence type="ECO:0000313" key="3">
    <source>
        <dbReference type="EMBL" id="MBP1901409.1"/>
    </source>
</evidence>
<dbReference type="NCBIfam" id="TIGR01098">
    <property type="entry name" value="3A0109s03R"/>
    <property type="match status" value="1"/>
</dbReference>
<reference evidence="3 4" key="1">
    <citation type="submission" date="2021-03" db="EMBL/GenBank/DDBJ databases">
        <title>Genomic Encyclopedia of Type Strains, Phase IV (KMG-IV): sequencing the most valuable type-strain genomes for metagenomic binning, comparative biology and taxonomic classification.</title>
        <authorList>
            <person name="Goeker M."/>
        </authorList>
    </citation>
    <scope>NUCLEOTIDE SEQUENCE [LARGE SCALE GENOMIC DNA]</scope>
    <source>
        <strain evidence="3 4">DSM 12287</strain>
    </source>
</reference>
<comment type="caution">
    <text evidence="3">The sequence shown here is derived from an EMBL/GenBank/DDBJ whole genome shotgun (WGS) entry which is preliminary data.</text>
</comment>
<dbReference type="PANTHER" id="PTHR35841">
    <property type="entry name" value="PHOSPHONATES-BINDING PERIPLASMIC PROTEIN"/>
    <property type="match status" value="1"/>
</dbReference>
<dbReference type="PANTHER" id="PTHR35841:SF1">
    <property type="entry name" value="PHOSPHONATES-BINDING PERIPLASMIC PROTEIN"/>
    <property type="match status" value="1"/>
</dbReference>
<organism evidence="3 4">
    <name type="scientific">Halorubrum trapanicum</name>
    <dbReference type="NCBI Taxonomy" id="29284"/>
    <lineage>
        <taxon>Archaea</taxon>
        <taxon>Methanobacteriati</taxon>
        <taxon>Methanobacteriota</taxon>
        <taxon>Stenosarchaea group</taxon>
        <taxon>Halobacteria</taxon>
        <taxon>Halobacteriales</taxon>
        <taxon>Haloferacaceae</taxon>
        <taxon>Halorubrum</taxon>
    </lineage>
</organism>
<accession>A0A8J7R709</accession>